<feature type="transmembrane region" description="Helical" evidence="14">
    <location>
        <begin position="835"/>
        <end position="854"/>
    </location>
</feature>
<dbReference type="GO" id="GO:0005216">
    <property type="term" value="F:monoatomic ion channel activity"/>
    <property type="evidence" value="ECO:0007669"/>
    <property type="project" value="InterPro"/>
</dbReference>
<evidence type="ECO:0000256" key="10">
    <source>
        <dbReference type="ARBA" id="ARBA00023180"/>
    </source>
</evidence>
<name>A0AAD1S156_PELCU</name>
<feature type="transmembrane region" description="Helical" evidence="14">
    <location>
        <begin position="771"/>
        <end position="788"/>
    </location>
</feature>
<evidence type="ECO:0000313" key="16">
    <source>
        <dbReference type="EMBL" id="CAH2285400.1"/>
    </source>
</evidence>
<keyword evidence="4 14" id="KW-0812">Transmembrane</keyword>
<dbReference type="PROSITE" id="PS50088">
    <property type="entry name" value="ANK_REPEAT"/>
    <property type="match status" value="8"/>
</dbReference>
<evidence type="ECO:0000256" key="14">
    <source>
        <dbReference type="SAM" id="Phobius"/>
    </source>
</evidence>
<dbReference type="InterPro" id="IPR052076">
    <property type="entry name" value="TRP_cation_channel"/>
</dbReference>
<feature type="repeat" description="ANK" evidence="13">
    <location>
        <begin position="104"/>
        <end position="136"/>
    </location>
</feature>
<evidence type="ECO:0000256" key="5">
    <source>
        <dbReference type="ARBA" id="ARBA00022737"/>
    </source>
</evidence>
<feature type="repeat" description="ANK" evidence="13">
    <location>
        <begin position="349"/>
        <end position="381"/>
    </location>
</feature>
<evidence type="ECO:0000256" key="2">
    <source>
        <dbReference type="ARBA" id="ARBA00022448"/>
    </source>
</evidence>
<keyword evidence="2" id="KW-0813">Transport</keyword>
<dbReference type="InterPro" id="IPR005821">
    <property type="entry name" value="Ion_trans_dom"/>
</dbReference>
<evidence type="ECO:0000256" key="1">
    <source>
        <dbReference type="ARBA" id="ARBA00004141"/>
    </source>
</evidence>
<feature type="repeat" description="ANK" evidence="13">
    <location>
        <begin position="245"/>
        <end position="277"/>
    </location>
</feature>
<evidence type="ECO:0000256" key="4">
    <source>
        <dbReference type="ARBA" id="ARBA00022692"/>
    </source>
</evidence>
<dbReference type="Pfam" id="PF00520">
    <property type="entry name" value="Ion_trans"/>
    <property type="match status" value="1"/>
</dbReference>
<keyword evidence="7 13" id="KW-0040">ANK repeat</keyword>
<proteinExistence type="predicted"/>
<keyword evidence="5" id="KW-0677">Repeat</keyword>
<dbReference type="Gene3D" id="1.25.40.20">
    <property type="entry name" value="Ankyrin repeat-containing domain"/>
    <property type="match status" value="4"/>
</dbReference>
<dbReference type="SMART" id="SM00248">
    <property type="entry name" value="ANK"/>
    <property type="match status" value="15"/>
</dbReference>
<evidence type="ECO:0000259" key="15">
    <source>
        <dbReference type="Pfam" id="PF00520"/>
    </source>
</evidence>
<feature type="transmembrane region" description="Helical" evidence="14">
    <location>
        <begin position="935"/>
        <end position="965"/>
    </location>
</feature>
<evidence type="ECO:0000313" key="17">
    <source>
        <dbReference type="Proteomes" id="UP001295444"/>
    </source>
</evidence>
<accession>A0AAD1S156</accession>
<sequence length="1122" mass="126692">MKKSFRSLFSTSGDKDNATYQGMTLRSDSSLLQEEDPQQIFKLIAEGNLCRIRSFILKNPTCLTVKDDSDATPLHYAAKHALLELILMIINEGTEEVLDVVDCKGNSPLHWAVNKNKLDSVKVLLSRGADPNLQNFYKQSPLHLAVQLHHNSIVEELANHATTKIDIEGDLGNTPMMLACYKDNHKALSILIKRGAKICKQNKLGCYPVHLTACSGSIKCLELILKRGQEVGYTIEGMINFTDNEKSSPLHIAVQNGGLEMVKACIGYGAKIDLKQVNDNATALHFASTQGATEIVKFMISSYKGDKNVVDLPDGNNETPLHKSALFDHVELAEYLLSMGANIDSLDNEMRTPLVLATSCSAWNTVNFLLAKGADVKLTDNYGRNFLHLTILQSGGLKNINSDFLQMEHIKALVSDEDSEGCTPLHYACRQGVPTSVNNLLGLNVSLYSKSKNKQSALHFAASYGRINTCQRLLRFVSDARLLNDAEEKGMTPLHLAAESGHEKIVFMLLKRGALLLSDYRGWTALHYAAAGGYTRTMKTVLDTSFGLIDKADKEKNTALHLAAREGHAKAVGLLLDRGASVTLNMNGASFIHDAIRHGRKDVVYASIQSERWEEILATFSSESGYECPILEMVTYLPDSLKYLLDRCMSETNTDKKSYDFCVEYNFKYLQCPLSFRKAQKTDTKVQYEPLTTLNAMVEHNRVELLSHPVCKEYLLMKWMAYGFKAHLLNLSIYSLGLIPLTLLILNTQRPQPLNGTDTVLKPLELKDTNFTKVCMGIVFIMSIFGIIKELVQIVQQKAKYLMDSSNIIDWAIHVSSIIFVSSLCKPHLSLDFFHWQFGAIAVFASWVNFLIYLQRFESYGIYIVMFWEILRTLLRIVVLFFFLLLAFGLSFYVLLYPQTTFSTPYLSLMQAFTMMLGDINYQDAFLQPMLSEQIAYPIFTFIHVIIFTLLIPILLMNLLIGLAVGDIAEVQRNAALKRIAMQVSLHTNLEKKLPYWFLKRVDQITMIVYPNRPRIWGVAINSPILGYFLRCDGFKAEMPSVDLTMELELWKQKNRLKDVSTIMQKQHELIKLIIQKMEIVSEAEDEDNHDLFQSKCTKKQKLDRKESKWDCVVKAVKYKGV</sequence>
<evidence type="ECO:0000256" key="7">
    <source>
        <dbReference type="ARBA" id="ARBA00023043"/>
    </source>
</evidence>
<dbReference type="EMBL" id="OW240915">
    <property type="protein sequence ID" value="CAH2285400.1"/>
    <property type="molecule type" value="Genomic_DNA"/>
</dbReference>
<feature type="repeat" description="ANK" evidence="13">
    <location>
        <begin position="171"/>
        <end position="203"/>
    </location>
</feature>
<evidence type="ECO:0000256" key="6">
    <source>
        <dbReference type="ARBA" id="ARBA00022989"/>
    </source>
</evidence>
<feature type="repeat" description="ANK" evidence="13">
    <location>
        <begin position="420"/>
        <end position="452"/>
    </location>
</feature>
<dbReference type="Proteomes" id="UP001295444">
    <property type="component" value="Chromosome 04"/>
</dbReference>
<keyword evidence="9 14" id="KW-0472">Membrane</keyword>
<keyword evidence="8" id="KW-0406">Ion transport</keyword>
<dbReference type="InterPro" id="IPR002110">
    <property type="entry name" value="Ankyrin_rpt"/>
</dbReference>
<evidence type="ECO:0000256" key="11">
    <source>
        <dbReference type="ARBA" id="ARBA00023303"/>
    </source>
</evidence>
<evidence type="ECO:0000256" key="8">
    <source>
        <dbReference type="ARBA" id="ARBA00023065"/>
    </source>
</evidence>
<feature type="transmembrane region" description="Helical" evidence="14">
    <location>
        <begin position="874"/>
        <end position="896"/>
    </location>
</feature>
<dbReference type="SUPFAM" id="SSF48403">
    <property type="entry name" value="Ankyrin repeat"/>
    <property type="match status" value="2"/>
</dbReference>
<feature type="repeat" description="ANK" evidence="13">
    <location>
        <begin position="555"/>
        <end position="587"/>
    </location>
</feature>
<dbReference type="GO" id="GO:1902495">
    <property type="term" value="C:transmembrane transporter complex"/>
    <property type="evidence" value="ECO:0007669"/>
    <property type="project" value="TreeGrafter"/>
</dbReference>
<keyword evidence="17" id="KW-1185">Reference proteome</keyword>
<dbReference type="PRINTS" id="PR01415">
    <property type="entry name" value="ANKYRIN"/>
</dbReference>
<keyword evidence="6 14" id="KW-1133">Transmembrane helix</keyword>
<keyword evidence="16" id="KW-0675">Receptor</keyword>
<dbReference type="Pfam" id="PF00023">
    <property type="entry name" value="Ank"/>
    <property type="match status" value="2"/>
</dbReference>
<keyword evidence="11" id="KW-0407">Ion channel</keyword>
<dbReference type="InterPro" id="IPR036770">
    <property type="entry name" value="Ankyrin_rpt-contain_sf"/>
</dbReference>
<feature type="repeat" description="ANK" evidence="13">
    <location>
        <begin position="316"/>
        <end position="348"/>
    </location>
</feature>
<evidence type="ECO:0000256" key="12">
    <source>
        <dbReference type="ARBA" id="ARBA00036634"/>
    </source>
</evidence>
<dbReference type="Pfam" id="PF12796">
    <property type="entry name" value="Ank_2"/>
    <property type="match status" value="5"/>
</dbReference>
<feature type="transmembrane region" description="Helical" evidence="14">
    <location>
        <begin position="728"/>
        <end position="746"/>
    </location>
</feature>
<keyword evidence="3" id="KW-0716">Sensory transduction</keyword>
<dbReference type="PANTHER" id="PTHR47143">
    <property type="entry name" value="TRANSIENT RECEPTOR POTENTIAL CATION CHANNEL PROTEIN PAINLESS"/>
    <property type="match status" value="1"/>
</dbReference>
<keyword evidence="10" id="KW-0325">Glycoprotein</keyword>
<evidence type="ECO:0000256" key="13">
    <source>
        <dbReference type="PROSITE-ProRule" id="PRU00023"/>
    </source>
</evidence>
<comment type="catalytic activity">
    <reaction evidence="12">
        <text>Ca(2+)(in) = Ca(2+)(out)</text>
        <dbReference type="Rhea" id="RHEA:29671"/>
        <dbReference type="ChEBI" id="CHEBI:29108"/>
    </reaction>
</comment>
<protein>
    <submittedName>
        <fullName evidence="16">Transient receptor potential cation channel subfamily A member 1</fullName>
    </submittedName>
</protein>
<organism evidence="16 17">
    <name type="scientific">Pelobates cultripes</name>
    <name type="common">Western spadefoot toad</name>
    <dbReference type="NCBI Taxonomy" id="61616"/>
    <lineage>
        <taxon>Eukaryota</taxon>
        <taxon>Metazoa</taxon>
        <taxon>Chordata</taxon>
        <taxon>Craniata</taxon>
        <taxon>Vertebrata</taxon>
        <taxon>Euteleostomi</taxon>
        <taxon>Amphibia</taxon>
        <taxon>Batrachia</taxon>
        <taxon>Anura</taxon>
        <taxon>Pelobatoidea</taxon>
        <taxon>Pelobatidae</taxon>
        <taxon>Pelobates</taxon>
    </lineage>
</organism>
<evidence type="ECO:0000256" key="3">
    <source>
        <dbReference type="ARBA" id="ARBA00022606"/>
    </source>
</evidence>
<comment type="subcellular location">
    <subcellularLocation>
        <location evidence="1">Membrane</location>
        <topology evidence="1">Multi-pass membrane protein</topology>
    </subcellularLocation>
</comment>
<dbReference type="PROSITE" id="PS50297">
    <property type="entry name" value="ANK_REP_REGION"/>
    <property type="match status" value="6"/>
</dbReference>
<feature type="repeat" description="ANK" evidence="13">
    <location>
        <begin position="489"/>
        <end position="514"/>
    </location>
</feature>
<evidence type="ECO:0000256" key="9">
    <source>
        <dbReference type="ARBA" id="ARBA00023136"/>
    </source>
</evidence>
<reference evidence="16" key="1">
    <citation type="submission" date="2022-03" db="EMBL/GenBank/DDBJ databases">
        <authorList>
            <person name="Alioto T."/>
            <person name="Alioto T."/>
            <person name="Gomez Garrido J."/>
        </authorList>
    </citation>
    <scope>NUCLEOTIDE SEQUENCE</scope>
</reference>
<dbReference type="AlphaFoldDB" id="A0AAD1S156"/>
<feature type="domain" description="Ion transport" evidence="15">
    <location>
        <begin position="773"/>
        <end position="974"/>
    </location>
</feature>
<dbReference type="PANTHER" id="PTHR47143:SF1">
    <property type="entry name" value="ION_TRANS DOMAIN-CONTAINING PROTEIN"/>
    <property type="match status" value="1"/>
</dbReference>
<gene>
    <name evidence="16" type="ORF">PECUL_23A051391</name>
</gene>